<accession>A0A075A0L5</accession>
<name>A0A075A0L5_OPIVI</name>
<keyword evidence="2" id="KW-1185">Reference proteome</keyword>
<sequence length="232" mass="26033">MFAREKRFGSISSPSLNHSTWALGEASQSQNSLVLASWSTGLGFFPSGPVITGASGKKEGKCAAQKLLRSFGLEIFIRVLDLAGGRGSHKIRRQSADYRFLPVPPRGIPQESVEANSPILSLPGNFAKFKFRCHFHNHNVRLFRTLWYQLDAKIGCHTLLDGAFCTQRLSVPMPPSESNHQIIIGPWKSNWRNLGRDEPISRLETITKLETELPIRVNWTVAKRQQKPPTYP</sequence>
<evidence type="ECO:0000313" key="2">
    <source>
        <dbReference type="Proteomes" id="UP000054324"/>
    </source>
</evidence>
<evidence type="ECO:0000313" key="1">
    <source>
        <dbReference type="EMBL" id="KER33228.1"/>
    </source>
</evidence>
<gene>
    <name evidence="1" type="ORF">T265_00916</name>
</gene>
<dbReference type="Proteomes" id="UP000054324">
    <property type="component" value="Unassembled WGS sequence"/>
</dbReference>
<protein>
    <submittedName>
        <fullName evidence="1">Uncharacterized protein</fullName>
    </submittedName>
</protein>
<dbReference type="KEGG" id="ovi:T265_00916"/>
<dbReference type="EMBL" id="KL596627">
    <property type="protein sequence ID" value="KER33228.1"/>
    <property type="molecule type" value="Genomic_DNA"/>
</dbReference>
<dbReference type="CTD" id="20315104"/>
<organism evidence="1 2">
    <name type="scientific">Opisthorchis viverrini</name>
    <name type="common">Southeast Asian liver fluke</name>
    <dbReference type="NCBI Taxonomy" id="6198"/>
    <lineage>
        <taxon>Eukaryota</taxon>
        <taxon>Metazoa</taxon>
        <taxon>Spiralia</taxon>
        <taxon>Lophotrochozoa</taxon>
        <taxon>Platyhelminthes</taxon>
        <taxon>Trematoda</taxon>
        <taxon>Digenea</taxon>
        <taxon>Opisthorchiida</taxon>
        <taxon>Opisthorchiata</taxon>
        <taxon>Opisthorchiidae</taxon>
        <taxon>Opisthorchis</taxon>
    </lineage>
</organism>
<dbReference type="GeneID" id="20315104"/>
<proteinExistence type="predicted"/>
<dbReference type="RefSeq" id="XP_009163075.1">
    <property type="nucleotide sequence ID" value="XM_009164811.1"/>
</dbReference>
<reference evidence="1 2" key="1">
    <citation type="submission" date="2013-11" db="EMBL/GenBank/DDBJ databases">
        <title>Opisthorchis viverrini - life in the bile duct.</title>
        <authorList>
            <person name="Young N.D."/>
            <person name="Nagarajan N."/>
            <person name="Lin S.J."/>
            <person name="Korhonen P.K."/>
            <person name="Jex A.R."/>
            <person name="Hall R.S."/>
            <person name="Safavi-Hemami H."/>
            <person name="Kaewkong W."/>
            <person name="Bertrand D."/>
            <person name="Gao S."/>
            <person name="Seet Q."/>
            <person name="Wongkham S."/>
            <person name="Teh B.T."/>
            <person name="Wongkham C."/>
            <person name="Intapan P.M."/>
            <person name="Maleewong W."/>
            <person name="Yang X."/>
            <person name="Hu M."/>
            <person name="Wang Z."/>
            <person name="Hofmann A."/>
            <person name="Sternberg P.W."/>
            <person name="Tan P."/>
            <person name="Wang J."/>
            <person name="Gasser R.B."/>
        </authorList>
    </citation>
    <scope>NUCLEOTIDE SEQUENCE [LARGE SCALE GENOMIC DNA]</scope>
</reference>
<dbReference type="AlphaFoldDB" id="A0A075A0L5"/>